<dbReference type="AlphaFoldDB" id="A0A2P2M2D0"/>
<accession>A0A2P2M2D0</accession>
<proteinExistence type="predicted"/>
<dbReference type="EMBL" id="GGEC01043860">
    <property type="protein sequence ID" value="MBX24344.1"/>
    <property type="molecule type" value="Transcribed_RNA"/>
</dbReference>
<protein>
    <submittedName>
        <fullName evidence="1">Uncharacterized protein</fullName>
    </submittedName>
</protein>
<evidence type="ECO:0000313" key="1">
    <source>
        <dbReference type="EMBL" id="MBX24344.1"/>
    </source>
</evidence>
<sequence>MHTRALHYDIVSPSLEVKRQPTTTSIVRSFQCYDFPYPHNADLVR</sequence>
<name>A0A2P2M2D0_RHIMU</name>
<organism evidence="1">
    <name type="scientific">Rhizophora mucronata</name>
    <name type="common">Asiatic mangrove</name>
    <dbReference type="NCBI Taxonomy" id="61149"/>
    <lineage>
        <taxon>Eukaryota</taxon>
        <taxon>Viridiplantae</taxon>
        <taxon>Streptophyta</taxon>
        <taxon>Embryophyta</taxon>
        <taxon>Tracheophyta</taxon>
        <taxon>Spermatophyta</taxon>
        <taxon>Magnoliopsida</taxon>
        <taxon>eudicotyledons</taxon>
        <taxon>Gunneridae</taxon>
        <taxon>Pentapetalae</taxon>
        <taxon>rosids</taxon>
        <taxon>fabids</taxon>
        <taxon>Malpighiales</taxon>
        <taxon>Rhizophoraceae</taxon>
        <taxon>Rhizophora</taxon>
    </lineage>
</organism>
<reference evidence="1" key="1">
    <citation type="submission" date="2018-02" db="EMBL/GenBank/DDBJ databases">
        <title>Rhizophora mucronata_Transcriptome.</title>
        <authorList>
            <person name="Meera S.P."/>
            <person name="Sreeshan A."/>
            <person name="Augustine A."/>
        </authorList>
    </citation>
    <scope>NUCLEOTIDE SEQUENCE</scope>
    <source>
        <tissue evidence="1">Leaf</tissue>
    </source>
</reference>